<evidence type="ECO:0000313" key="3">
    <source>
        <dbReference type="Proteomes" id="UP000177605"/>
    </source>
</evidence>
<name>A0A1F8F5C6_9BACT</name>
<proteinExistence type="predicted"/>
<accession>A0A1F8F5C6</accession>
<protein>
    <submittedName>
        <fullName evidence="2">Uncharacterized protein</fullName>
    </submittedName>
</protein>
<organism evidence="2 3">
    <name type="scientific">Candidatus Yanofskybacteria bacterium RIFCSPHIGHO2_01_FULL_48_25b</name>
    <dbReference type="NCBI Taxonomy" id="1802672"/>
    <lineage>
        <taxon>Bacteria</taxon>
        <taxon>Candidatus Yanofskyibacteriota</taxon>
    </lineage>
</organism>
<gene>
    <name evidence="2" type="ORF">A2669_01875</name>
</gene>
<dbReference type="Proteomes" id="UP000177605">
    <property type="component" value="Unassembled WGS sequence"/>
</dbReference>
<sequence length="287" mass="32259">MSFEVPPTRKRTEDLSSTGEALEIEDNLEVGPESPPDFLEDFQTVERDIETVEPQDAIELESFADMTQEIAQLESNRVAAEFRNEAQTLFTDEQGQDIQAELDSLQFEFLKDQEALMLVTKNEIEAAQTSNKIPVVDGEIIDNEFSTEDTGSPVASTAQEFYEYTLAIDPKAAKDRTFLNGILGEVGMDLALHKGIGNWEIDEVEEEELERIRQSSKIPEPVWNIFGGFISKKREISLTNDSVRVVEGEVVEDEPDSATMNQKKLPPHQQKSLPPKQEMVHTPRSNG</sequence>
<feature type="region of interest" description="Disordered" evidence="1">
    <location>
        <begin position="1"/>
        <end position="39"/>
    </location>
</feature>
<dbReference type="AlphaFoldDB" id="A0A1F8F5C6"/>
<comment type="caution">
    <text evidence="2">The sequence shown here is derived from an EMBL/GenBank/DDBJ whole genome shotgun (WGS) entry which is preliminary data.</text>
</comment>
<evidence type="ECO:0000256" key="1">
    <source>
        <dbReference type="SAM" id="MobiDB-lite"/>
    </source>
</evidence>
<reference evidence="2 3" key="1">
    <citation type="journal article" date="2016" name="Nat. Commun.">
        <title>Thousands of microbial genomes shed light on interconnected biogeochemical processes in an aquifer system.</title>
        <authorList>
            <person name="Anantharaman K."/>
            <person name="Brown C.T."/>
            <person name="Hug L.A."/>
            <person name="Sharon I."/>
            <person name="Castelle C.J."/>
            <person name="Probst A.J."/>
            <person name="Thomas B.C."/>
            <person name="Singh A."/>
            <person name="Wilkins M.J."/>
            <person name="Karaoz U."/>
            <person name="Brodie E.L."/>
            <person name="Williams K.H."/>
            <person name="Hubbard S.S."/>
            <person name="Banfield J.F."/>
        </authorList>
    </citation>
    <scope>NUCLEOTIDE SEQUENCE [LARGE SCALE GENOMIC DNA]</scope>
</reference>
<dbReference type="EMBL" id="MGJM01000001">
    <property type="protein sequence ID" value="OGN07446.1"/>
    <property type="molecule type" value="Genomic_DNA"/>
</dbReference>
<feature type="region of interest" description="Disordered" evidence="1">
    <location>
        <begin position="250"/>
        <end position="287"/>
    </location>
</feature>
<evidence type="ECO:0000313" key="2">
    <source>
        <dbReference type="EMBL" id="OGN07446.1"/>
    </source>
</evidence>